<reference evidence="1 2" key="1">
    <citation type="submission" date="2021-06" db="EMBL/GenBank/DDBJ databases">
        <title>Caerostris extrusa draft genome.</title>
        <authorList>
            <person name="Kono N."/>
            <person name="Arakawa K."/>
        </authorList>
    </citation>
    <scope>NUCLEOTIDE SEQUENCE [LARGE SCALE GENOMIC DNA]</scope>
</reference>
<evidence type="ECO:0000313" key="2">
    <source>
        <dbReference type="Proteomes" id="UP001054945"/>
    </source>
</evidence>
<dbReference type="AlphaFoldDB" id="A0AAV4VN32"/>
<comment type="caution">
    <text evidence="1">The sequence shown here is derived from an EMBL/GenBank/DDBJ whole genome shotgun (WGS) entry which is preliminary data.</text>
</comment>
<accession>A0AAV4VN32</accession>
<dbReference type="Proteomes" id="UP001054945">
    <property type="component" value="Unassembled WGS sequence"/>
</dbReference>
<organism evidence="1 2">
    <name type="scientific">Caerostris extrusa</name>
    <name type="common">Bark spider</name>
    <name type="synonym">Caerostris bankana</name>
    <dbReference type="NCBI Taxonomy" id="172846"/>
    <lineage>
        <taxon>Eukaryota</taxon>
        <taxon>Metazoa</taxon>
        <taxon>Ecdysozoa</taxon>
        <taxon>Arthropoda</taxon>
        <taxon>Chelicerata</taxon>
        <taxon>Arachnida</taxon>
        <taxon>Araneae</taxon>
        <taxon>Araneomorphae</taxon>
        <taxon>Entelegynae</taxon>
        <taxon>Araneoidea</taxon>
        <taxon>Araneidae</taxon>
        <taxon>Caerostris</taxon>
    </lineage>
</organism>
<name>A0AAV4VN32_CAEEX</name>
<dbReference type="EMBL" id="BPLR01014772">
    <property type="protein sequence ID" value="GIY71251.1"/>
    <property type="molecule type" value="Genomic_DNA"/>
</dbReference>
<keyword evidence="2" id="KW-1185">Reference proteome</keyword>
<sequence length="78" mass="9272">MKRNTFSGSVTQLKRREICPWVPNLFRRSDRRVESYRFLEFSTPSPVSIQLTRMQKSAADAMEFEMQIEHEPTIVFMT</sequence>
<gene>
    <name evidence="1" type="ORF">CEXT_384401</name>
</gene>
<protein>
    <submittedName>
        <fullName evidence="1">Uncharacterized protein</fullName>
    </submittedName>
</protein>
<proteinExistence type="predicted"/>
<evidence type="ECO:0000313" key="1">
    <source>
        <dbReference type="EMBL" id="GIY71251.1"/>
    </source>
</evidence>